<gene>
    <name evidence="7" type="ORF">QR680_001373</name>
</gene>
<keyword evidence="8" id="KW-1185">Reference proteome</keyword>
<keyword evidence="3" id="KW-0378">Hydrolase</keyword>
<evidence type="ECO:0000313" key="7">
    <source>
        <dbReference type="EMBL" id="KAK0395648.1"/>
    </source>
</evidence>
<evidence type="ECO:0000313" key="8">
    <source>
        <dbReference type="Proteomes" id="UP001175271"/>
    </source>
</evidence>
<dbReference type="GO" id="GO:0047617">
    <property type="term" value="F:fatty acyl-CoA hydrolase activity"/>
    <property type="evidence" value="ECO:0007669"/>
    <property type="project" value="InterPro"/>
</dbReference>
<name>A0AA39GY02_9BILA</name>
<dbReference type="Proteomes" id="UP001175271">
    <property type="component" value="Unassembled WGS sequence"/>
</dbReference>
<dbReference type="PANTHER" id="PTHR11066">
    <property type="entry name" value="ACYL-COA THIOESTERASE"/>
    <property type="match status" value="1"/>
</dbReference>
<dbReference type="Gene3D" id="2.40.160.210">
    <property type="entry name" value="Acyl-CoA thioesterase, double hotdog domain"/>
    <property type="match status" value="1"/>
</dbReference>
<evidence type="ECO:0000256" key="3">
    <source>
        <dbReference type="ARBA" id="ARBA00022801"/>
    </source>
</evidence>
<feature type="domain" description="Acyl-CoA thioesterase-like C-terminal" evidence="6">
    <location>
        <begin position="241"/>
        <end position="345"/>
    </location>
</feature>
<comment type="subunit">
    <text evidence="2">Homotetramer.</text>
</comment>
<evidence type="ECO:0000256" key="2">
    <source>
        <dbReference type="ARBA" id="ARBA00011881"/>
    </source>
</evidence>
<sequence length="354" mass="40159">MPAWVRPLSRALRAVVPKFADLPSSLPSCKLTSRAMSTEANADTNGNGLKGLKFFEFQHLENDVYRAHSLRSGSGTQKAAYGGLLFSQALAAAEKTVSSEFIPNALHSMFLLSVSPDQSVDYKVRRLRDGKSFCTRVVDASQNGQVVFTCQISFHVKEHEAISHSSRMPDVPPPEELMTDVEGCRLFIQEEKDAKREIPKMQLIRMIQRAEELDGEETLFEMRPTDLDAFFALKPMVLQPFYFWFKCSQKLPDDPALHRWLSCYITDSTLVSAAYRPHVSRGFVPSMMFSLDHNVWIHDADFRADEYMLYEVSSSIAKNGRALSNARFWTRDGRLVMSAVQECLIRSRDNVSRL</sequence>
<dbReference type="InterPro" id="IPR029069">
    <property type="entry name" value="HotDog_dom_sf"/>
</dbReference>
<dbReference type="Pfam" id="PF20789">
    <property type="entry name" value="4HBT_3C"/>
    <property type="match status" value="1"/>
</dbReference>
<dbReference type="CDD" id="cd03444">
    <property type="entry name" value="Thioesterase_II_repeat1"/>
    <property type="match status" value="1"/>
</dbReference>
<dbReference type="GO" id="GO:0009062">
    <property type="term" value="P:fatty acid catabolic process"/>
    <property type="evidence" value="ECO:0007669"/>
    <property type="project" value="TreeGrafter"/>
</dbReference>
<reference evidence="7" key="1">
    <citation type="submission" date="2023-06" db="EMBL/GenBank/DDBJ databases">
        <title>Genomic analysis of the entomopathogenic nematode Steinernema hermaphroditum.</title>
        <authorList>
            <person name="Schwarz E.M."/>
            <person name="Heppert J.K."/>
            <person name="Baniya A."/>
            <person name="Schwartz H.T."/>
            <person name="Tan C.-H."/>
            <person name="Antoshechkin I."/>
            <person name="Sternberg P.W."/>
            <person name="Goodrich-Blair H."/>
            <person name="Dillman A.R."/>
        </authorList>
    </citation>
    <scope>NUCLEOTIDE SEQUENCE</scope>
    <source>
        <strain evidence="7">PS9179</strain>
        <tissue evidence="7">Whole animal</tissue>
    </source>
</reference>
<protein>
    <recommendedName>
        <fullName evidence="9">Acyl-CoA thioesterase II domain-containing protein</fullName>
    </recommendedName>
</protein>
<accession>A0AA39GY02</accession>
<dbReference type="PANTHER" id="PTHR11066:SF34">
    <property type="entry name" value="ACYL-COENZYME A THIOESTERASE 8"/>
    <property type="match status" value="1"/>
</dbReference>
<dbReference type="FunFam" id="2.40.160.210:FF:000001">
    <property type="entry name" value="Acyl-CoA thioesterase II"/>
    <property type="match status" value="1"/>
</dbReference>
<proteinExistence type="inferred from homology"/>
<comment type="similarity">
    <text evidence="1">Belongs to the C/M/P thioester hydrolase family.</text>
</comment>
<evidence type="ECO:0008006" key="9">
    <source>
        <dbReference type="Google" id="ProtNLM"/>
    </source>
</evidence>
<dbReference type="InterPro" id="IPR042171">
    <property type="entry name" value="Acyl-CoA_hotdog"/>
</dbReference>
<dbReference type="Pfam" id="PF13622">
    <property type="entry name" value="4HBT_3"/>
    <property type="match status" value="1"/>
</dbReference>
<dbReference type="CDD" id="cd03445">
    <property type="entry name" value="Thioesterase_II_repeat2"/>
    <property type="match status" value="1"/>
</dbReference>
<feature type="domain" description="Acyl-CoA thioesterase-like N-terminal HotDog" evidence="5">
    <location>
        <begin position="74"/>
        <end position="155"/>
    </location>
</feature>
<evidence type="ECO:0000256" key="4">
    <source>
        <dbReference type="ARBA" id="ARBA00023098"/>
    </source>
</evidence>
<dbReference type="GO" id="GO:0006637">
    <property type="term" value="P:acyl-CoA metabolic process"/>
    <property type="evidence" value="ECO:0007669"/>
    <property type="project" value="InterPro"/>
</dbReference>
<dbReference type="AlphaFoldDB" id="A0AA39GY02"/>
<dbReference type="SUPFAM" id="SSF54637">
    <property type="entry name" value="Thioesterase/thiol ester dehydrase-isomerase"/>
    <property type="match status" value="2"/>
</dbReference>
<dbReference type="InterPro" id="IPR049450">
    <property type="entry name" value="ACOT8-like_C"/>
</dbReference>
<dbReference type="InterPro" id="IPR049449">
    <property type="entry name" value="TesB_ACOT8-like_N"/>
</dbReference>
<evidence type="ECO:0000259" key="5">
    <source>
        <dbReference type="Pfam" id="PF13622"/>
    </source>
</evidence>
<dbReference type="EMBL" id="JAUCMV010000005">
    <property type="protein sequence ID" value="KAK0395648.1"/>
    <property type="molecule type" value="Genomic_DNA"/>
</dbReference>
<organism evidence="7 8">
    <name type="scientific">Steinernema hermaphroditum</name>
    <dbReference type="NCBI Taxonomy" id="289476"/>
    <lineage>
        <taxon>Eukaryota</taxon>
        <taxon>Metazoa</taxon>
        <taxon>Ecdysozoa</taxon>
        <taxon>Nematoda</taxon>
        <taxon>Chromadorea</taxon>
        <taxon>Rhabditida</taxon>
        <taxon>Tylenchina</taxon>
        <taxon>Panagrolaimomorpha</taxon>
        <taxon>Strongyloidoidea</taxon>
        <taxon>Steinernematidae</taxon>
        <taxon>Steinernema</taxon>
    </lineage>
</organism>
<comment type="caution">
    <text evidence="7">The sequence shown here is derived from an EMBL/GenBank/DDBJ whole genome shotgun (WGS) entry which is preliminary data.</text>
</comment>
<evidence type="ECO:0000259" key="6">
    <source>
        <dbReference type="Pfam" id="PF20789"/>
    </source>
</evidence>
<keyword evidence="4" id="KW-0443">Lipid metabolism</keyword>
<dbReference type="InterPro" id="IPR003703">
    <property type="entry name" value="Acyl_CoA_thio"/>
</dbReference>
<evidence type="ECO:0000256" key="1">
    <source>
        <dbReference type="ARBA" id="ARBA00006538"/>
    </source>
</evidence>
<dbReference type="GO" id="GO:0005782">
    <property type="term" value="C:peroxisomal matrix"/>
    <property type="evidence" value="ECO:0007669"/>
    <property type="project" value="UniProtKB-SubCell"/>
</dbReference>